<comment type="caution">
    <text evidence="2">The sequence shown here is derived from an EMBL/GenBank/DDBJ whole genome shotgun (WGS) entry which is preliminary data.</text>
</comment>
<keyword evidence="3" id="KW-1185">Reference proteome</keyword>
<evidence type="ECO:0000313" key="3">
    <source>
        <dbReference type="Proteomes" id="UP000314294"/>
    </source>
</evidence>
<accession>A0A4Z2JD38</accession>
<evidence type="ECO:0000256" key="1">
    <source>
        <dbReference type="SAM" id="MobiDB-lite"/>
    </source>
</evidence>
<name>A0A4Z2JD38_9TELE</name>
<dbReference type="AlphaFoldDB" id="A0A4Z2JD38"/>
<evidence type="ECO:0000313" key="2">
    <source>
        <dbReference type="EMBL" id="TNN88139.1"/>
    </source>
</evidence>
<reference evidence="2 3" key="1">
    <citation type="submission" date="2019-03" db="EMBL/GenBank/DDBJ databases">
        <title>First draft genome of Liparis tanakae, snailfish: a comprehensive survey of snailfish specific genes.</title>
        <authorList>
            <person name="Kim W."/>
            <person name="Song I."/>
            <person name="Jeong J.-H."/>
            <person name="Kim D."/>
            <person name="Kim S."/>
            <person name="Ryu S."/>
            <person name="Song J.Y."/>
            <person name="Lee S.K."/>
        </authorList>
    </citation>
    <scope>NUCLEOTIDE SEQUENCE [LARGE SCALE GENOMIC DNA]</scope>
    <source>
        <tissue evidence="2">Muscle</tissue>
    </source>
</reference>
<dbReference type="Proteomes" id="UP000314294">
    <property type="component" value="Unassembled WGS sequence"/>
</dbReference>
<dbReference type="EMBL" id="SRLO01000007">
    <property type="protein sequence ID" value="TNN88139.1"/>
    <property type="molecule type" value="Genomic_DNA"/>
</dbReference>
<feature type="region of interest" description="Disordered" evidence="1">
    <location>
        <begin position="50"/>
        <end position="78"/>
    </location>
</feature>
<sequence length="78" mass="8515">MALPIMANTFGDSPVRPSTPPSLSQPVVLPLMLREAQFISNETVTETRPEMKTLMEDEDMTSLEDGHADSRPSRAAGN</sequence>
<gene>
    <name evidence="2" type="ORF">EYF80_001720</name>
</gene>
<organism evidence="2 3">
    <name type="scientific">Liparis tanakae</name>
    <name type="common">Tanaka's snailfish</name>
    <dbReference type="NCBI Taxonomy" id="230148"/>
    <lineage>
        <taxon>Eukaryota</taxon>
        <taxon>Metazoa</taxon>
        <taxon>Chordata</taxon>
        <taxon>Craniata</taxon>
        <taxon>Vertebrata</taxon>
        <taxon>Euteleostomi</taxon>
        <taxon>Actinopterygii</taxon>
        <taxon>Neopterygii</taxon>
        <taxon>Teleostei</taxon>
        <taxon>Neoteleostei</taxon>
        <taxon>Acanthomorphata</taxon>
        <taxon>Eupercaria</taxon>
        <taxon>Perciformes</taxon>
        <taxon>Cottioidei</taxon>
        <taxon>Cottales</taxon>
        <taxon>Liparidae</taxon>
        <taxon>Liparis</taxon>
    </lineage>
</organism>
<protein>
    <submittedName>
        <fullName evidence="2">Uncharacterized protein</fullName>
    </submittedName>
</protein>
<proteinExistence type="predicted"/>
<feature type="region of interest" description="Disordered" evidence="1">
    <location>
        <begin position="1"/>
        <end position="23"/>
    </location>
</feature>